<protein>
    <submittedName>
        <fullName evidence="2">Uncharacterized protein</fullName>
    </submittedName>
</protein>
<evidence type="ECO:0000256" key="1">
    <source>
        <dbReference type="SAM" id="MobiDB-lite"/>
    </source>
</evidence>
<accession>A0A2V5H2W6</accession>
<gene>
    <name evidence="2" type="ORF">BO99DRAFT_261008</name>
</gene>
<evidence type="ECO:0000313" key="3">
    <source>
        <dbReference type="Proteomes" id="UP000249829"/>
    </source>
</evidence>
<reference evidence="2 3" key="1">
    <citation type="submission" date="2018-02" db="EMBL/GenBank/DDBJ databases">
        <title>The genomes of Aspergillus section Nigri reveals drivers in fungal speciation.</title>
        <authorList>
            <consortium name="DOE Joint Genome Institute"/>
            <person name="Vesth T.C."/>
            <person name="Nybo J."/>
            <person name="Theobald S."/>
            <person name="Brandl J."/>
            <person name="Frisvad J.C."/>
            <person name="Nielsen K.F."/>
            <person name="Lyhne E.K."/>
            <person name="Kogle M.E."/>
            <person name="Kuo A."/>
            <person name="Riley R."/>
            <person name="Clum A."/>
            <person name="Nolan M."/>
            <person name="Lipzen A."/>
            <person name="Salamov A."/>
            <person name="Henrissat B."/>
            <person name="Wiebenga A."/>
            <person name="De vries R.P."/>
            <person name="Grigoriev I.V."/>
            <person name="Mortensen U.H."/>
            <person name="Andersen M.R."/>
            <person name="Baker S.E."/>
        </authorList>
    </citation>
    <scope>NUCLEOTIDE SEQUENCE [LARGE SCALE GENOMIC DNA]</scope>
    <source>
        <strain evidence="2 3">CBS 115571</strain>
    </source>
</reference>
<dbReference type="EMBL" id="KZ825191">
    <property type="protein sequence ID" value="PYI15203.1"/>
    <property type="molecule type" value="Genomic_DNA"/>
</dbReference>
<dbReference type="Proteomes" id="UP000249829">
    <property type="component" value="Unassembled WGS sequence"/>
</dbReference>
<keyword evidence="3" id="KW-1185">Reference proteome</keyword>
<sequence length="176" mass="20201">MKRESSNAPIVLPRTGDWGRDSREVVSCPIHRHYHCEDWATGICEMDPASLNPLPWSTYVGISEAELERERAVTDHHSSSVPPPPPWTSLNIEDSTLEYPSLRSSIWRIAENVGHGMRATDNDNDNDNDTTHWKGGRAGVGIMDQMMLSLTLRPRKWKPLEPEDRQKKRMWCDIRE</sequence>
<feature type="region of interest" description="Disordered" evidence="1">
    <location>
        <begin position="118"/>
        <end position="137"/>
    </location>
</feature>
<evidence type="ECO:0000313" key="2">
    <source>
        <dbReference type="EMBL" id="PYI15203.1"/>
    </source>
</evidence>
<organism evidence="2 3">
    <name type="scientific">Aspergillus violaceofuscus (strain CBS 115571)</name>
    <dbReference type="NCBI Taxonomy" id="1450538"/>
    <lineage>
        <taxon>Eukaryota</taxon>
        <taxon>Fungi</taxon>
        <taxon>Dikarya</taxon>
        <taxon>Ascomycota</taxon>
        <taxon>Pezizomycotina</taxon>
        <taxon>Eurotiomycetes</taxon>
        <taxon>Eurotiomycetidae</taxon>
        <taxon>Eurotiales</taxon>
        <taxon>Aspergillaceae</taxon>
        <taxon>Aspergillus</taxon>
    </lineage>
</organism>
<proteinExistence type="predicted"/>
<name>A0A2V5H2W6_ASPV1</name>
<dbReference type="AlphaFoldDB" id="A0A2V5H2W6"/>